<name>A0A9D3PV79_MEGAT</name>
<evidence type="ECO:0000313" key="3">
    <source>
        <dbReference type="EMBL" id="KAG7469046.1"/>
    </source>
</evidence>
<keyword evidence="1" id="KW-1133">Transmembrane helix</keyword>
<dbReference type="SUPFAM" id="SSF48726">
    <property type="entry name" value="Immunoglobulin"/>
    <property type="match status" value="6"/>
</dbReference>
<sequence>MESRGIRLSLCSVIEGLVIWIVGVASDGWVVEMPGEISAVTGSCVVIPCRFTPPQSHQPVHVTWYQYVSRGYPLVYSSTHPDSVISKFRGRTELVGSVEERNCSLRINNVQAEHNAEQLYVWIDDVSHKFYDKTVTLRITAGAPQPQIRVRGNLTALRKGASVGVSCAVIHTCPSSPPSISLRNASGPLQASHTPEGGGRWRAALDVSWNASAEDHGRSVGCDVQHPGGLTASAEMVLNVEYAPKSVRIHGDRVTVPLGSNVSLVCESDANPPVDSFQWHHDVDGQVTSLNLTAQNVTLTALYPDESLVHCTARNPLGNSTSPGLQLTTEYGPSVSADSHCSFLGGAVSCTCEARARPAATLQWKVDGEPRPSGPSQPGPLQKHTVRGTWAANRTAEAVSVTCVASNAHGQDQHRLKVFVKAPPAGVSLVQRPAWALEGEAVTLSCHTDGYPPVLGYRWYSGPAQRETELGEESHELRVANADRSSGPYRCSARNEMGETSSRSRGLNLQYAPVILPNSGCMPVHGRFRCECQVDSNPTPNITWTSLLTNETLNTSSTSNGRILTAVLTGSMGGEGFRVYCNATNRHGAVSRQLPFAGASAGSWKFVLAAGGAVLLCLSVGLFSYWKYNKSRKRSIPDTITLKRVNQQKPVERDSCHIYENHVARNQYESIYTNENTCAPRTQKLVTLKKQASCEEDVYAN</sequence>
<keyword evidence="1" id="KW-0812">Transmembrane</keyword>
<dbReference type="PROSITE" id="PS50835">
    <property type="entry name" value="IG_LIKE"/>
    <property type="match status" value="3"/>
</dbReference>
<protein>
    <recommendedName>
        <fullName evidence="2">Ig-like domain-containing protein</fullName>
    </recommendedName>
</protein>
<evidence type="ECO:0000313" key="4">
    <source>
        <dbReference type="Proteomes" id="UP001046870"/>
    </source>
</evidence>
<dbReference type="Pfam" id="PF07686">
    <property type="entry name" value="V-set"/>
    <property type="match status" value="1"/>
</dbReference>
<organism evidence="3 4">
    <name type="scientific">Megalops atlanticus</name>
    <name type="common">Tarpon</name>
    <name type="synonym">Clupea gigantea</name>
    <dbReference type="NCBI Taxonomy" id="7932"/>
    <lineage>
        <taxon>Eukaryota</taxon>
        <taxon>Metazoa</taxon>
        <taxon>Chordata</taxon>
        <taxon>Craniata</taxon>
        <taxon>Vertebrata</taxon>
        <taxon>Euteleostomi</taxon>
        <taxon>Actinopterygii</taxon>
        <taxon>Neopterygii</taxon>
        <taxon>Teleostei</taxon>
        <taxon>Elopiformes</taxon>
        <taxon>Megalopidae</taxon>
        <taxon>Megalops</taxon>
    </lineage>
</organism>
<feature type="transmembrane region" description="Helical" evidence="1">
    <location>
        <begin position="606"/>
        <end position="626"/>
    </location>
</feature>
<keyword evidence="4" id="KW-1185">Reference proteome</keyword>
<dbReference type="SMART" id="SM00409">
    <property type="entry name" value="IG"/>
    <property type="match status" value="3"/>
</dbReference>
<feature type="domain" description="Ig-like" evidence="2">
    <location>
        <begin position="424"/>
        <end position="508"/>
    </location>
</feature>
<dbReference type="Pfam" id="PF13927">
    <property type="entry name" value="Ig_3"/>
    <property type="match status" value="1"/>
</dbReference>
<dbReference type="OrthoDB" id="10039395at2759"/>
<dbReference type="InterPro" id="IPR007110">
    <property type="entry name" value="Ig-like_dom"/>
</dbReference>
<keyword evidence="1" id="KW-0472">Membrane</keyword>
<dbReference type="PANTHER" id="PTHR46484">
    <property type="entry name" value="SI:CH211-171H4.5-RELATED"/>
    <property type="match status" value="1"/>
</dbReference>
<dbReference type="Proteomes" id="UP001046870">
    <property type="component" value="Chromosome 10"/>
</dbReference>
<dbReference type="InterPro" id="IPR013783">
    <property type="entry name" value="Ig-like_fold"/>
</dbReference>
<dbReference type="InterPro" id="IPR013106">
    <property type="entry name" value="Ig_V-set"/>
</dbReference>
<comment type="caution">
    <text evidence="3">The sequence shown here is derived from an EMBL/GenBank/DDBJ whole genome shotgun (WGS) entry which is preliminary data.</text>
</comment>
<evidence type="ECO:0000256" key="1">
    <source>
        <dbReference type="SAM" id="Phobius"/>
    </source>
</evidence>
<evidence type="ECO:0000259" key="2">
    <source>
        <dbReference type="PROSITE" id="PS50835"/>
    </source>
</evidence>
<dbReference type="Gene3D" id="2.60.40.10">
    <property type="entry name" value="Immunoglobulins"/>
    <property type="match status" value="6"/>
</dbReference>
<dbReference type="InterPro" id="IPR036179">
    <property type="entry name" value="Ig-like_dom_sf"/>
</dbReference>
<dbReference type="InterPro" id="IPR003598">
    <property type="entry name" value="Ig_sub2"/>
</dbReference>
<gene>
    <name evidence="3" type="ORF">MATL_G00124630</name>
</gene>
<dbReference type="InterPro" id="IPR003599">
    <property type="entry name" value="Ig_sub"/>
</dbReference>
<proteinExistence type="predicted"/>
<feature type="domain" description="Ig-like" evidence="2">
    <location>
        <begin position="333"/>
        <end position="419"/>
    </location>
</feature>
<dbReference type="EMBL" id="JAFDVH010000010">
    <property type="protein sequence ID" value="KAG7469046.1"/>
    <property type="molecule type" value="Genomic_DNA"/>
</dbReference>
<dbReference type="SMART" id="SM00408">
    <property type="entry name" value="IGc2"/>
    <property type="match status" value="3"/>
</dbReference>
<feature type="domain" description="Ig-like" evidence="2">
    <location>
        <begin position="244"/>
        <end position="328"/>
    </location>
</feature>
<reference evidence="3" key="1">
    <citation type="submission" date="2021-01" db="EMBL/GenBank/DDBJ databases">
        <authorList>
            <person name="Zahm M."/>
            <person name="Roques C."/>
            <person name="Cabau C."/>
            <person name="Klopp C."/>
            <person name="Donnadieu C."/>
            <person name="Jouanno E."/>
            <person name="Lampietro C."/>
            <person name="Louis A."/>
            <person name="Herpin A."/>
            <person name="Echchiki A."/>
            <person name="Berthelot C."/>
            <person name="Parey E."/>
            <person name="Roest-Crollius H."/>
            <person name="Braasch I."/>
            <person name="Postlethwait J."/>
            <person name="Bobe J."/>
            <person name="Montfort J."/>
            <person name="Bouchez O."/>
            <person name="Begum T."/>
            <person name="Mejri S."/>
            <person name="Adams A."/>
            <person name="Chen W.-J."/>
            <person name="Guiguen Y."/>
        </authorList>
    </citation>
    <scope>NUCLEOTIDE SEQUENCE</scope>
    <source>
        <strain evidence="3">YG-15Mar2019-1</strain>
        <tissue evidence="3">Brain</tissue>
    </source>
</reference>
<accession>A0A9D3PV79</accession>
<dbReference type="AlphaFoldDB" id="A0A9D3PV79"/>
<dbReference type="PANTHER" id="PTHR46484:SF1">
    <property type="entry name" value="SCHWANN CELL MYELIN PROTEIN-RELATED"/>
    <property type="match status" value="1"/>
</dbReference>